<name>A0ACC0QWL8_9HYPO</name>
<reference evidence="1" key="1">
    <citation type="submission" date="2022-06" db="EMBL/GenBank/DDBJ databases">
        <title>Fusarium solani species complex genomes reveal bases of compartmentalisation and animal pathogenesis.</title>
        <authorList>
            <person name="Tsai I.J."/>
        </authorList>
    </citation>
    <scope>NUCLEOTIDE SEQUENCE</scope>
    <source>
        <strain evidence="1">Fu6.1</strain>
    </source>
</reference>
<organism evidence="1 2">
    <name type="scientific">Fusarium keratoplasticum</name>
    <dbReference type="NCBI Taxonomy" id="1328300"/>
    <lineage>
        <taxon>Eukaryota</taxon>
        <taxon>Fungi</taxon>
        <taxon>Dikarya</taxon>
        <taxon>Ascomycota</taxon>
        <taxon>Pezizomycotina</taxon>
        <taxon>Sordariomycetes</taxon>
        <taxon>Hypocreomycetidae</taxon>
        <taxon>Hypocreales</taxon>
        <taxon>Nectriaceae</taxon>
        <taxon>Fusarium</taxon>
        <taxon>Fusarium solani species complex</taxon>
    </lineage>
</organism>
<protein>
    <submittedName>
        <fullName evidence="1">Helo-like-N domain-containing protein</fullName>
    </submittedName>
</protein>
<evidence type="ECO:0000313" key="2">
    <source>
        <dbReference type="Proteomes" id="UP001065298"/>
    </source>
</evidence>
<comment type="caution">
    <text evidence="1">The sequence shown here is derived from an EMBL/GenBank/DDBJ whole genome shotgun (WGS) entry which is preliminary data.</text>
</comment>
<keyword evidence="2" id="KW-1185">Reference proteome</keyword>
<evidence type="ECO:0000313" key="1">
    <source>
        <dbReference type="EMBL" id="KAI8668658.1"/>
    </source>
</evidence>
<accession>A0ACC0QWL8</accession>
<sequence>MTRWPPDPRERLMADPLSVVSGLLAIVTATIQSSKMLYQTVKSLRDHPRSVRQLRDELDALGGVLQSLEASAGHEPSILVPLKLPLEQCTKACVDFQALIVRCTRHSEGQGNMSFRDWAKLRYMDNDINGFTAMLAGYKSTIAIALADANLRSSTVTLQVLNEYKDMIRDTKQDLENRLEEITI</sequence>
<dbReference type="Proteomes" id="UP001065298">
    <property type="component" value="Chromosome 5"/>
</dbReference>
<gene>
    <name evidence="1" type="ORF">NCS57_00677600</name>
</gene>
<dbReference type="EMBL" id="CM046507">
    <property type="protein sequence ID" value="KAI8668658.1"/>
    <property type="molecule type" value="Genomic_DNA"/>
</dbReference>
<proteinExistence type="predicted"/>